<dbReference type="EMBL" id="OX465078">
    <property type="protein sequence ID" value="CAI9274135.1"/>
    <property type="molecule type" value="Genomic_DNA"/>
</dbReference>
<evidence type="ECO:0000313" key="2">
    <source>
        <dbReference type="Proteomes" id="UP001177003"/>
    </source>
</evidence>
<keyword evidence="2" id="KW-1185">Reference proteome</keyword>
<accession>A0AA36DWM5</accession>
<dbReference type="Proteomes" id="UP001177003">
    <property type="component" value="Chromosome 2"/>
</dbReference>
<protein>
    <submittedName>
        <fullName evidence="1">Uncharacterized protein</fullName>
    </submittedName>
</protein>
<dbReference type="AlphaFoldDB" id="A0AA36DWM5"/>
<name>A0AA36DWM5_LACSI</name>
<reference evidence="1" key="1">
    <citation type="submission" date="2023-04" db="EMBL/GenBank/DDBJ databases">
        <authorList>
            <person name="Vijverberg K."/>
            <person name="Xiong W."/>
            <person name="Schranz E."/>
        </authorList>
    </citation>
    <scope>NUCLEOTIDE SEQUENCE</scope>
</reference>
<proteinExistence type="predicted"/>
<gene>
    <name evidence="1" type="ORF">LSALG_LOCUS14237</name>
</gene>
<dbReference type="SUPFAM" id="SSF55666">
    <property type="entry name" value="Ribonuclease PH domain 2-like"/>
    <property type="match status" value="1"/>
</dbReference>
<sequence length="105" mass="11713">MIDPVSEEENYQDGSLMITCLSSCNEVTELTITGEWSSPKIHGGMTFSSLSEHKKVEEAHMKAIQIDQKFLEAWVHLAQKEESGFVNPTLSTGIDLICEYMITSS</sequence>
<organism evidence="1 2">
    <name type="scientific">Lactuca saligna</name>
    <name type="common">Willowleaf lettuce</name>
    <dbReference type="NCBI Taxonomy" id="75948"/>
    <lineage>
        <taxon>Eukaryota</taxon>
        <taxon>Viridiplantae</taxon>
        <taxon>Streptophyta</taxon>
        <taxon>Embryophyta</taxon>
        <taxon>Tracheophyta</taxon>
        <taxon>Spermatophyta</taxon>
        <taxon>Magnoliopsida</taxon>
        <taxon>eudicotyledons</taxon>
        <taxon>Gunneridae</taxon>
        <taxon>Pentapetalae</taxon>
        <taxon>asterids</taxon>
        <taxon>campanulids</taxon>
        <taxon>Asterales</taxon>
        <taxon>Asteraceae</taxon>
        <taxon>Cichorioideae</taxon>
        <taxon>Cichorieae</taxon>
        <taxon>Lactucinae</taxon>
        <taxon>Lactuca</taxon>
    </lineage>
</organism>
<evidence type="ECO:0000313" key="1">
    <source>
        <dbReference type="EMBL" id="CAI9274135.1"/>
    </source>
</evidence>
<dbReference type="InterPro" id="IPR036345">
    <property type="entry name" value="ExoRNase_PH_dom2_sf"/>
</dbReference>